<dbReference type="GO" id="GO:0017000">
    <property type="term" value="P:antibiotic biosynthetic process"/>
    <property type="evidence" value="ECO:0007669"/>
    <property type="project" value="UniProtKB-KW"/>
</dbReference>
<dbReference type="AlphaFoldDB" id="A0AAQ2ISR4"/>
<keyword evidence="2" id="KW-0560">Oxidoreductase</keyword>
<evidence type="ECO:0000256" key="3">
    <source>
        <dbReference type="ARBA" id="ARBA00023194"/>
    </source>
</evidence>
<dbReference type="InterPro" id="IPR050411">
    <property type="entry name" value="AlphaKG_dependent_hydroxylases"/>
</dbReference>
<dbReference type="Gene3D" id="3.60.130.10">
    <property type="entry name" value="Clavaminate synthase-like"/>
    <property type="match status" value="1"/>
</dbReference>
<name>A0AAQ2ISR4_PSEO7</name>
<reference evidence="6" key="2">
    <citation type="submission" date="2019-06" db="EMBL/GenBank/DDBJ databases">
        <title>Co-occurence of chitin degradation, pigmentation and bioactivity in marine Pseudoalteromonas.</title>
        <authorList>
            <person name="Sonnenschein E.C."/>
            <person name="Bech P.K."/>
        </authorList>
    </citation>
    <scope>NUCLEOTIDE SEQUENCE [LARGE SCALE GENOMIC DNA]</scope>
    <source>
        <strain evidence="6">S1607</strain>
    </source>
</reference>
<evidence type="ECO:0000313" key="5">
    <source>
        <dbReference type="EMBL" id="TMN78787.1"/>
    </source>
</evidence>
<comment type="cofactor">
    <cofactor evidence="1">
        <name>Fe(2+)</name>
        <dbReference type="ChEBI" id="CHEBI:29033"/>
    </cofactor>
</comment>
<proteinExistence type="predicted"/>
<evidence type="ECO:0000256" key="2">
    <source>
        <dbReference type="ARBA" id="ARBA00023002"/>
    </source>
</evidence>
<dbReference type="Pfam" id="PF02668">
    <property type="entry name" value="TauD"/>
    <property type="match status" value="1"/>
</dbReference>
<keyword evidence="5" id="KW-0223">Dioxygenase</keyword>
<feature type="domain" description="TauD/TfdA-like" evidence="4">
    <location>
        <begin position="29"/>
        <end position="319"/>
    </location>
</feature>
<protein>
    <submittedName>
        <fullName evidence="5">Taurine catabolism dioxygenase TauD</fullName>
    </submittedName>
</protein>
<sequence>MKAHPTNDVIIESFISPEQQLPIVLTARESTLDLNEFAKDNKAYINALKCRYGAVLFRGFNINSAQQFADVIESTSDTALAYTERSSPRDTVSGHIYTSTSQPKESEIFLHTEQSFNLTFPLNIYFNCHVESSEGGCTPLADTRKIFNRIPAHTRQKFIDKNYLYQRNFMKHMYLSWQECFQTQAQSDVERYCKDNHIDFEWGDDDITLTTRQVRPVVSQHPHTNELCWFNHCTFFNVATLPSEIQAFLRSSYSDKELPNHTFYGDGTPIEPEVIVALIDAYNAEKVTFRWQQGDVLMVDNMLVAHGREPYQGDRLVLTGMSEPCELVHVSTSRFITK</sequence>
<gene>
    <name evidence="5" type="ORF">CWB74_07255</name>
</gene>
<dbReference type="RefSeq" id="WP_045965585.1">
    <property type="nucleotide sequence ID" value="NZ_JXXW01000064.1"/>
</dbReference>
<evidence type="ECO:0000256" key="1">
    <source>
        <dbReference type="ARBA" id="ARBA00001954"/>
    </source>
</evidence>
<keyword evidence="3" id="KW-0045">Antibiotic biosynthesis</keyword>
<dbReference type="Proteomes" id="UP000305423">
    <property type="component" value="Unassembled WGS sequence"/>
</dbReference>
<comment type="caution">
    <text evidence="5">The sequence shown here is derived from an EMBL/GenBank/DDBJ whole genome shotgun (WGS) entry which is preliminary data.</text>
</comment>
<dbReference type="SUPFAM" id="SSF51197">
    <property type="entry name" value="Clavaminate synthase-like"/>
    <property type="match status" value="1"/>
</dbReference>
<reference evidence="5 6" key="1">
    <citation type="submission" date="2017-12" db="EMBL/GenBank/DDBJ databases">
        <authorList>
            <person name="Paulsen S."/>
            <person name="Gram L.K."/>
        </authorList>
    </citation>
    <scope>NUCLEOTIDE SEQUENCE [LARGE SCALE GENOMIC DNA]</scope>
    <source>
        <strain evidence="5 6">S1607</strain>
    </source>
</reference>
<dbReference type="InterPro" id="IPR003819">
    <property type="entry name" value="TauD/TfdA-like"/>
</dbReference>
<evidence type="ECO:0000313" key="6">
    <source>
        <dbReference type="Proteomes" id="UP000305423"/>
    </source>
</evidence>
<evidence type="ECO:0000259" key="4">
    <source>
        <dbReference type="Pfam" id="PF02668"/>
    </source>
</evidence>
<accession>A0AAQ2ISR4</accession>
<dbReference type="EMBL" id="PNEL01000018">
    <property type="protein sequence ID" value="TMN78787.1"/>
    <property type="molecule type" value="Genomic_DNA"/>
</dbReference>
<dbReference type="PANTHER" id="PTHR10696">
    <property type="entry name" value="GAMMA-BUTYROBETAINE HYDROXYLASE-RELATED"/>
    <property type="match status" value="1"/>
</dbReference>
<dbReference type="PANTHER" id="PTHR10696:SF56">
    <property type="entry name" value="TAUD_TFDA-LIKE DOMAIN-CONTAINING PROTEIN"/>
    <property type="match status" value="1"/>
</dbReference>
<dbReference type="InterPro" id="IPR042098">
    <property type="entry name" value="TauD-like_sf"/>
</dbReference>
<organism evidence="5 6">
    <name type="scientific">Pseudoalteromonas piscicida</name>
    <dbReference type="NCBI Taxonomy" id="43662"/>
    <lineage>
        <taxon>Bacteria</taxon>
        <taxon>Pseudomonadati</taxon>
        <taxon>Pseudomonadota</taxon>
        <taxon>Gammaproteobacteria</taxon>
        <taxon>Alteromonadales</taxon>
        <taxon>Pseudoalteromonadaceae</taxon>
        <taxon>Pseudoalteromonas</taxon>
    </lineage>
</organism>
<dbReference type="GO" id="GO:0016706">
    <property type="term" value="F:2-oxoglutarate-dependent dioxygenase activity"/>
    <property type="evidence" value="ECO:0007669"/>
    <property type="project" value="UniProtKB-ARBA"/>
</dbReference>